<dbReference type="Proteomes" id="UP000016842">
    <property type="component" value="Unassembled WGS sequence"/>
</dbReference>
<gene>
    <name evidence="1" type="ORF">Q644_12025</name>
</gene>
<organism evidence="1 2">
    <name type="scientific">Brucella intermedia 229E</name>
    <dbReference type="NCBI Taxonomy" id="1337887"/>
    <lineage>
        <taxon>Bacteria</taxon>
        <taxon>Pseudomonadati</taxon>
        <taxon>Pseudomonadota</taxon>
        <taxon>Alphaproteobacteria</taxon>
        <taxon>Hyphomicrobiales</taxon>
        <taxon>Brucellaceae</taxon>
        <taxon>Brucella/Ochrobactrum group</taxon>
        <taxon>Brucella</taxon>
    </lineage>
</organism>
<dbReference type="PATRIC" id="fig|1337887.3.peg.604"/>
<reference evidence="1 2" key="1">
    <citation type="journal article" date="2014" name="FEMS Microbiol. Lett.">
        <title>Genome sequencing analysis reveals virulence-related gene content of Ochrobactrum intermedium strain 229E, a urease-positive strain isolated from the human gastric niche.</title>
        <authorList>
            <person name="Kulkarni G.J."/>
            <person name="Shetty S."/>
            <person name="Dharne M.S."/>
            <person name="Shouche Y.S."/>
        </authorList>
    </citation>
    <scope>NUCLEOTIDE SEQUENCE [LARGE SCALE GENOMIC DNA]</scope>
    <source>
        <strain evidence="1 2">229E</strain>
    </source>
</reference>
<sequence length="844" mass="93217">MPPPRIYPPLHPPTLLPPLARFFARFGQNERSLFGFLLSGEPFGLQWFSDRHRLGEAWYSIADFYDYVRTSFGHRLIGDSYQNQWLRIVNTIDTLVEGSELDLAIVKTVGLLNLIDADDLIPTKRAIFACFSGRLQADVSQALDRLESDGFLFSRGQRSGYRLWPNASVNLISAYQNAKRAVGPIETVAAQLGEFVPTDVVLARRHYLQTGTMRYFEVRCATIENASKIITTPTAADGLLTLILVDSPEDHRHALTVALNATKGIRHAIVGVVRPLQFLAPDLSSVRHWQWVKDNTPELSEDTIAAEEVSRQLHMAKRSLAAQFAAVSGLERASTANVHWFRDGASLTIAGTLTNEISAVCGDLFHAAPPQIHNELINKGTLSSAAAAARMRLVEGLFNSADLPLLGGMDAEKAPPEKSIYLSIFKAGKLHIEKEGRFQLKEPDGDNEESDPLKVRPALQRLMFLIREGMGNRVSVTALLEDLRQAPYGVREGLAPLLLAIVLKVHGHELAVYEDGTFIPRFGALDLQRLSRSPAPFEIQYCSVEGVRADVFGRLADAFASSVVDRKPVLLDVVQELCQFAARLPEYTRKSRSLAPMTRAVRDALTTATEPSTLLFRDLPKACGLQAFDMDSTSPVEAAEAFVGLLNEAINDLQTSYGKLLERIVDRVGEACGFEVGEFNRAELANRAARVSLHVREPRLRAFALRLRDPGLSNDAWAEALASFVVARPPAKWMPGDEARFGEEIGALAELFRKVEAAAFDSAEPGSAHEAVRVNLTRADGRDLVEIVSEQGAFEEQHPVAKALLNQLGRKERIQFLTTLLFEELDDKVEFKEAGNLSEGMAKR</sequence>
<dbReference type="EMBL" id="ASXJ01000024">
    <property type="protein sequence ID" value="ERM03291.1"/>
    <property type="molecule type" value="Genomic_DNA"/>
</dbReference>
<evidence type="ECO:0000313" key="1">
    <source>
        <dbReference type="EMBL" id="ERM03291.1"/>
    </source>
</evidence>
<name>U4VKF1_9HYPH</name>
<dbReference type="AlphaFoldDB" id="U4VKF1"/>
<evidence type="ECO:0000313" key="2">
    <source>
        <dbReference type="Proteomes" id="UP000016842"/>
    </source>
</evidence>
<proteinExistence type="predicted"/>
<protein>
    <submittedName>
        <fullName evidence="1">Uncharacterized protein</fullName>
    </submittedName>
</protein>
<accession>U4VKF1</accession>
<comment type="caution">
    <text evidence="1">The sequence shown here is derived from an EMBL/GenBank/DDBJ whole genome shotgun (WGS) entry which is preliminary data.</text>
</comment>